<reference evidence="7" key="1">
    <citation type="submission" date="2018-12" db="EMBL/GenBank/DDBJ databases">
        <title>A new species of lactobacillus.</title>
        <authorList>
            <person name="Jian Y."/>
            <person name="Xin L."/>
            <person name="Hong Z.J."/>
            <person name="Ming L.Z."/>
            <person name="Hong X.Z."/>
        </authorList>
    </citation>
    <scope>NUCLEOTIDE SEQUENCE [LARGE SCALE GENOMIC DNA]</scope>
    <source>
        <strain evidence="7">HSLZ-75</strain>
    </source>
</reference>
<dbReference type="OrthoDB" id="4131070at2"/>
<evidence type="ECO:0000256" key="3">
    <source>
        <dbReference type="ARBA" id="ARBA00023152"/>
    </source>
</evidence>
<evidence type="ECO:0000256" key="4">
    <source>
        <dbReference type="ARBA" id="ARBA00023235"/>
    </source>
</evidence>
<dbReference type="KEGG" id="lji:ELX58_05540"/>
<dbReference type="InterPro" id="IPR029033">
    <property type="entry name" value="His_PPase_superfam"/>
</dbReference>
<name>A0A4P6ZME2_9LACO</name>
<protein>
    <recommendedName>
        <fullName evidence="2">phosphoglycerate mutase (2,3-diphosphoglycerate-dependent)</fullName>
        <ecNumber evidence="2">5.4.2.11</ecNumber>
    </recommendedName>
</protein>
<dbReference type="PANTHER" id="PTHR11931">
    <property type="entry name" value="PHOSPHOGLYCERATE MUTASE"/>
    <property type="match status" value="1"/>
</dbReference>
<evidence type="ECO:0000256" key="5">
    <source>
        <dbReference type="PIRSR" id="PIRSR613078-2"/>
    </source>
</evidence>
<dbReference type="RefSeq" id="WP_133442160.1">
    <property type="nucleotide sequence ID" value="NZ_CP034726.1"/>
</dbReference>
<evidence type="ECO:0000313" key="6">
    <source>
        <dbReference type="EMBL" id="QBP18602.1"/>
    </source>
</evidence>
<keyword evidence="4" id="KW-0413">Isomerase</keyword>
<proteinExistence type="inferred from homology"/>
<dbReference type="AlphaFoldDB" id="A0A4P6ZME2"/>
<dbReference type="EC" id="5.4.2.11" evidence="2"/>
<dbReference type="GO" id="GO:0006096">
    <property type="term" value="P:glycolytic process"/>
    <property type="evidence" value="ECO:0007669"/>
    <property type="project" value="UniProtKB-KW"/>
</dbReference>
<dbReference type="Proteomes" id="UP000294321">
    <property type="component" value="Chromosome"/>
</dbReference>
<dbReference type="Pfam" id="PF00300">
    <property type="entry name" value="His_Phos_1"/>
    <property type="match status" value="1"/>
</dbReference>
<dbReference type="InterPro" id="IPR013078">
    <property type="entry name" value="His_Pase_superF_clade-1"/>
</dbReference>
<keyword evidence="7" id="KW-1185">Reference proteome</keyword>
<dbReference type="Gene3D" id="3.40.50.1240">
    <property type="entry name" value="Phosphoglycerate mutase-like"/>
    <property type="match status" value="1"/>
</dbReference>
<dbReference type="CDD" id="cd07067">
    <property type="entry name" value="HP_PGM_like"/>
    <property type="match status" value="1"/>
</dbReference>
<keyword evidence="3" id="KW-0324">Glycolysis</keyword>
<dbReference type="EMBL" id="CP034726">
    <property type="protein sequence ID" value="QBP18602.1"/>
    <property type="molecule type" value="Genomic_DNA"/>
</dbReference>
<dbReference type="InterPro" id="IPR005952">
    <property type="entry name" value="Phosphogly_mut1"/>
</dbReference>
<evidence type="ECO:0000256" key="1">
    <source>
        <dbReference type="ARBA" id="ARBA00006717"/>
    </source>
</evidence>
<gene>
    <name evidence="6" type="ORF">ELX58_05540</name>
</gene>
<accession>A0A4P6ZME2</accession>
<dbReference type="GO" id="GO:0004619">
    <property type="term" value="F:phosphoglycerate mutase activity"/>
    <property type="evidence" value="ECO:0007669"/>
    <property type="project" value="UniProtKB-EC"/>
</dbReference>
<dbReference type="SUPFAM" id="SSF53254">
    <property type="entry name" value="Phosphoglycerate mutase-like"/>
    <property type="match status" value="1"/>
</dbReference>
<sequence length="205" mass="23043">MHRMQGWSDTPLTQKGINEAVEAGKTLRTSGLKFDKLYTSDSGRAVRTAQAIVESLQRPVRIQINQGLREQFFGSYEGVKIANVIKMVAKLTHCATIPEFIKKYGMGAFQNILSKQDPLHLAENDQQFWARYGKAVMSIIHHGSPDKPIVMIAHSRVITAIMAKFAPKLLSPIIPDNLSITKLEIPENQFKPKVAYYNRPLIKAK</sequence>
<evidence type="ECO:0000256" key="2">
    <source>
        <dbReference type="ARBA" id="ARBA00012028"/>
    </source>
</evidence>
<organism evidence="6 7">
    <name type="scientific">Acetilactobacillus jinshanensis</name>
    <dbReference type="NCBI Taxonomy" id="1720083"/>
    <lineage>
        <taxon>Bacteria</taxon>
        <taxon>Bacillati</taxon>
        <taxon>Bacillota</taxon>
        <taxon>Bacilli</taxon>
        <taxon>Lactobacillales</taxon>
        <taxon>Lactobacillaceae</taxon>
        <taxon>Acetilactobacillus</taxon>
    </lineage>
</organism>
<comment type="similarity">
    <text evidence="1">Belongs to the phosphoglycerate mutase family. BPG-dependent PGAM subfamily.</text>
</comment>
<evidence type="ECO:0000313" key="7">
    <source>
        <dbReference type="Proteomes" id="UP000294321"/>
    </source>
</evidence>
<feature type="binding site" evidence="5">
    <location>
        <position position="44"/>
    </location>
    <ligand>
        <name>substrate</name>
    </ligand>
</feature>